<accession>A0A8J5IP62</accession>
<dbReference type="GO" id="GO:0016042">
    <property type="term" value="P:lipid catabolic process"/>
    <property type="evidence" value="ECO:0007669"/>
    <property type="project" value="UniProtKB-KW"/>
</dbReference>
<dbReference type="PROSITE" id="PS51635">
    <property type="entry name" value="PNPLA"/>
    <property type="match status" value="1"/>
</dbReference>
<dbReference type="CDD" id="cd07199">
    <property type="entry name" value="Pat17_PNPLA8_PNPLA9_like"/>
    <property type="match status" value="1"/>
</dbReference>
<dbReference type="OrthoDB" id="630895at2759"/>
<comment type="caution">
    <text evidence="4">Lacks conserved residue(s) required for the propagation of feature annotation.</text>
</comment>
<dbReference type="PANTHER" id="PTHR32241:SF12">
    <property type="entry name" value="OS03G0784100 PROTEIN"/>
    <property type="match status" value="1"/>
</dbReference>
<evidence type="ECO:0000256" key="3">
    <source>
        <dbReference type="ARBA" id="ARBA00022963"/>
    </source>
</evidence>
<dbReference type="AlphaFoldDB" id="A0A8J5IP62"/>
<keyword evidence="3" id="KW-0443">Lipid metabolism</keyword>
<dbReference type="InterPro" id="IPR002641">
    <property type="entry name" value="PNPLA_dom"/>
</dbReference>
<evidence type="ECO:0000256" key="1">
    <source>
        <dbReference type="ARBA" id="ARBA00010240"/>
    </source>
</evidence>
<keyword evidence="7" id="KW-1185">Reference proteome</keyword>
<dbReference type="GO" id="GO:0016787">
    <property type="term" value="F:hydrolase activity"/>
    <property type="evidence" value="ECO:0007669"/>
    <property type="project" value="UniProtKB-KW"/>
</dbReference>
<sequence length="410" mass="43141">MAFVADDKLSNEIFSILESKFLFPLSFSAATSPGIPEAPPRGAAAGRVRVLSIDGGGNPSDGLLAAASLARMESSLRSRTGDASACIADFFDLAAGSGAGGVLVAMLFARGHEGRPLFSAADALQLLLAESRRRSGGVFGSASTRRGLFRGLFGSLPGDLLRQIFGDSSLRDTLKPVLIPCYDLATGAPFVFSRADAAESDAYDFLIRDVCAATCAEAVELRSVDGRTRVSAVGGGVALANPTAAAITHVLHNKQEFPLAVGVEDIMVVSLGASSAANFSLKGKSQIRRIAVDGATDTVDQSVSTAFGGLRTSNYVRIQANGFTSGGGTPKTMMEAIDEILSQRNVESSLFRGKKISEQTKAETLEWFAGELVKEEEQRWKSSTPTVMVKQMVTPRTSSATTASSTSRWH</sequence>
<evidence type="ECO:0000313" key="6">
    <source>
        <dbReference type="EMBL" id="KAG6538474.1"/>
    </source>
</evidence>
<dbReference type="Proteomes" id="UP000734854">
    <property type="component" value="Unassembled WGS sequence"/>
</dbReference>
<feature type="domain" description="PNPLA" evidence="5">
    <location>
        <begin position="51"/>
        <end position="247"/>
    </location>
</feature>
<evidence type="ECO:0000313" key="7">
    <source>
        <dbReference type="Proteomes" id="UP000734854"/>
    </source>
</evidence>
<comment type="similarity">
    <text evidence="1">Belongs to the patatin family.</text>
</comment>
<organism evidence="6 7">
    <name type="scientific">Zingiber officinale</name>
    <name type="common">Ginger</name>
    <name type="synonym">Amomum zingiber</name>
    <dbReference type="NCBI Taxonomy" id="94328"/>
    <lineage>
        <taxon>Eukaryota</taxon>
        <taxon>Viridiplantae</taxon>
        <taxon>Streptophyta</taxon>
        <taxon>Embryophyta</taxon>
        <taxon>Tracheophyta</taxon>
        <taxon>Spermatophyta</taxon>
        <taxon>Magnoliopsida</taxon>
        <taxon>Liliopsida</taxon>
        <taxon>Zingiberales</taxon>
        <taxon>Zingiberaceae</taxon>
        <taxon>Zingiber</taxon>
    </lineage>
</organism>
<comment type="caution">
    <text evidence="6">The sequence shown here is derived from an EMBL/GenBank/DDBJ whole genome shotgun (WGS) entry which is preliminary data.</text>
</comment>
<protein>
    <recommendedName>
        <fullName evidence="5">PNPLA domain-containing protein</fullName>
    </recommendedName>
</protein>
<proteinExistence type="inferred from homology"/>
<keyword evidence="2" id="KW-0378">Hydrolase</keyword>
<name>A0A8J5IP62_ZINOF</name>
<evidence type="ECO:0000256" key="2">
    <source>
        <dbReference type="ARBA" id="ARBA00022801"/>
    </source>
</evidence>
<gene>
    <name evidence="6" type="ORF">ZIOFF_003597</name>
</gene>
<evidence type="ECO:0000259" key="5">
    <source>
        <dbReference type="PROSITE" id="PS51635"/>
    </source>
</evidence>
<reference evidence="6 7" key="1">
    <citation type="submission" date="2020-08" db="EMBL/GenBank/DDBJ databases">
        <title>Plant Genome Project.</title>
        <authorList>
            <person name="Zhang R.-G."/>
        </authorList>
    </citation>
    <scope>NUCLEOTIDE SEQUENCE [LARGE SCALE GENOMIC DNA]</scope>
    <source>
        <tissue evidence="6">Rhizome</tissue>
    </source>
</reference>
<dbReference type="PANTHER" id="PTHR32241">
    <property type="entry name" value="PATATIN-LIKE PROTEIN 6"/>
    <property type="match status" value="1"/>
</dbReference>
<keyword evidence="3" id="KW-0442">Lipid degradation</keyword>
<evidence type="ECO:0000256" key="4">
    <source>
        <dbReference type="PROSITE-ProRule" id="PRU01161"/>
    </source>
</evidence>
<dbReference type="EMBL" id="JACMSC010000001">
    <property type="protein sequence ID" value="KAG6538474.1"/>
    <property type="molecule type" value="Genomic_DNA"/>
</dbReference>